<dbReference type="RefSeq" id="WP_052414921.1">
    <property type="nucleotide sequence ID" value="NZ_BBNR01000007.1"/>
</dbReference>
<dbReference type="STRING" id="504487.JCM19538_339"/>
<keyword evidence="3" id="KW-0418">Kinase</keyword>
<dbReference type="EMBL" id="BBNR01000007">
    <property type="protein sequence ID" value="GAL66994.1"/>
    <property type="molecule type" value="Genomic_DNA"/>
</dbReference>
<dbReference type="Proteomes" id="UP000030184">
    <property type="component" value="Unassembled WGS sequence"/>
</dbReference>
<evidence type="ECO:0000313" key="4">
    <source>
        <dbReference type="EMBL" id="GAL90574.1"/>
    </source>
</evidence>
<feature type="domain" description="Cyclic nucleotide-binding" evidence="1">
    <location>
        <begin position="41"/>
        <end position="117"/>
    </location>
</feature>
<gene>
    <name evidence="5" type="ORF">CLV33_10251</name>
    <name evidence="2" type="ORF">JCM19301_2159</name>
    <name evidence="3" type="ORF">JCM19302_2420</name>
    <name evidence="4" type="ORF">JCM19538_339</name>
</gene>
<dbReference type="CDD" id="cd00038">
    <property type="entry name" value="CAP_ED"/>
    <property type="match status" value="1"/>
</dbReference>
<evidence type="ECO:0000259" key="1">
    <source>
        <dbReference type="Pfam" id="PF00027"/>
    </source>
</evidence>
<name>A0A090VUS7_9FLAO</name>
<dbReference type="EMBL" id="BBNY01000076">
    <property type="protein sequence ID" value="GAL90574.1"/>
    <property type="molecule type" value="Genomic_DNA"/>
</dbReference>
<dbReference type="EMBL" id="BBNS01000007">
    <property type="protein sequence ID" value="GAL70698.1"/>
    <property type="molecule type" value="Genomic_DNA"/>
</dbReference>
<dbReference type="Gene3D" id="2.60.120.10">
    <property type="entry name" value="Jelly Rolls"/>
    <property type="match status" value="1"/>
</dbReference>
<keyword evidence="7" id="KW-1185">Reference proteome</keyword>
<dbReference type="AlphaFoldDB" id="A0A090VUS7"/>
<dbReference type="InterPro" id="IPR014710">
    <property type="entry name" value="RmlC-like_jellyroll"/>
</dbReference>
<keyword evidence="3" id="KW-0808">Transferase</keyword>
<dbReference type="Proteomes" id="UP000029641">
    <property type="component" value="Unassembled WGS sequence"/>
</dbReference>
<dbReference type="Proteomes" id="UP000251545">
    <property type="component" value="Unassembled WGS sequence"/>
</dbReference>
<proteinExistence type="predicted"/>
<dbReference type="OrthoDB" id="663011at2"/>
<sequence length="191" mass="22030">MFENDEFSDSFGNVPEESFLKVKAISKFKKFGPNIQLDALGKVPSKLYLLLSGVMRCYVISESGKEFNKRFFFPMNFAGSLTALIKNAPSEIVYETITECSLYEIDYKKLKAMCETDIVISNLYTGILEKVFMRYEKRQLELISMNASQRYLKLKSDIPDIDKLVPQYHIASYLSITPVQLSRIRKKLKES</sequence>
<evidence type="ECO:0000313" key="6">
    <source>
        <dbReference type="Proteomes" id="UP000029641"/>
    </source>
</evidence>
<dbReference type="GO" id="GO:0016301">
    <property type="term" value="F:kinase activity"/>
    <property type="evidence" value="ECO:0007669"/>
    <property type="project" value="UniProtKB-KW"/>
</dbReference>
<evidence type="ECO:0000313" key="5">
    <source>
        <dbReference type="EMBL" id="PQV50194.1"/>
    </source>
</evidence>
<dbReference type="SUPFAM" id="SSF51206">
    <property type="entry name" value="cAMP-binding domain-like"/>
    <property type="match status" value="1"/>
</dbReference>
<dbReference type="Pfam" id="PF00027">
    <property type="entry name" value="cNMP_binding"/>
    <property type="match status" value="1"/>
</dbReference>
<evidence type="ECO:0000313" key="2">
    <source>
        <dbReference type="EMBL" id="GAL66994.1"/>
    </source>
</evidence>
<organism evidence="2 6">
    <name type="scientific">Jejuia pallidilutea</name>
    <dbReference type="NCBI Taxonomy" id="504487"/>
    <lineage>
        <taxon>Bacteria</taxon>
        <taxon>Pseudomonadati</taxon>
        <taxon>Bacteroidota</taxon>
        <taxon>Flavobacteriia</taxon>
        <taxon>Flavobacteriales</taxon>
        <taxon>Flavobacteriaceae</taxon>
        <taxon>Jejuia</taxon>
    </lineage>
</organism>
<evidence type="ECO:0000313" key="3">
    <source>
        <dbReference type="EMBL" id="GAL70698.1"/>
    </source>
</evidence>
<reference evidence="7" key="1">
    <citation type="journal article" date="2014" name="Genome Announc.">
        <title>Draft Genome Sequence of Marine Flavobacterium Jejuia pallidilutea Strain 11shimoA1 and Pigmentation Mutants.</title>
        <authorList>
            <person name="Takatani N."/>
            <person name="Nakanishi M."/>
            <person name="Meirelles P."/>
            <person name="Mino S."/>
            <person name="Suda W."/>
            <person name="Oshima K."/>
            <person name="Hattori M."/>
            <person name="Ohkuma M."/>
            <person name="Hosokawa M."/>
            <person name="Miyashita K."/>
            <person name="Thompson F.L."/>
            <person name="Niwa A."/>
            <person name="Sawabe T."/>
            <person name="Sawabe T."/>
        </authorList>
    </citation>
    <scope>NUCLEOTIDE SEQUENCE [LARGE SCALE GENOMIC DNA]</scope>
    <source>
        <strain evidence="7">JCM 19538</strain>
    </source>
</reference>
<dbReference type="InterPro" id="IPR000595">
    <property type="entry name" value="cNMP-bd_dom"/>
</dbReference>
<protein>
    <submittedName>
        <fullName evidence="2 5">cAMP-binding protein</fullName>
    </submittedName>
    <submittedName>
        <fullName evidence="3 4">cAMP-binding proteins</fullName>
    </submittedName>
</protein>
<dbReference type="Proteomes" id="UP000029646">
    <property type="component" value="Unassembled WGS sequence"/>
</dbReference>
<dbReference type="InterPro" id="IPR018490">
    <property type="entry name" value="cNMP-bd_dom_sf"/>
</dbReference>
<reference evidence="5 8" key="2">
    <citation type="submission" date="2018-02" db="EMBL/GenBank/DDBJ databases">
        <title>Genomic Encyclopedia of Archaeal and Bacterial Type Strains, Phase II (KMG-II): from individual species to whole genera.</title>
        <authorList>
            <person name="Goeker M."/>
        </authorList>
    </citation>
    <scope>NUCLEOTIDE SEQUENCE [LARGE SCALE GENOMIC DNA]</scope>
    <source>
        <strain evidence="5 8">DSM 21165</strain>
    </source>
</reference>
<dbReference type="EMBL" id="PVEO01000002">
    <property type="protein sequence ID" value="PQV50194.1"/>
    <property type="molecule type" value="Genomic_DNA"/>
</dbReference>
<accession>A0A090VUS7</accession>
<dbReference type="eggNOG" id="COG0664">
    <property type="taxonomic scope" value="Bacteria"/>
</dbReference>
<evidence type="ECO:0000313" key="8">
    <source>
        <dbReference type="Proteomes" id="UP000251545"/>
    </source>
</evidence>
<comment type="caution">
    <text evidence="2">The sequence shown here is derived from an EMBL/GenBank/DDBJ whole genome shotgun (WGS) entry which is preliminary data.</text>
</comment>
<evidence type="ECO:0000313" key="7">
    <source>
        <dbReference type="Proteomes" id="UP000030184"/>
    </source>
</evidence>